<dbReference type="EMBL" id="JAUJLE010000013">
    <property type="protein sequence ID" value="KAK1009653.1"/>
    <property type="molecule type" value="Genomic_DNA"/>
</dbReference>
<feature type="compositionally biased region" description="Polar residues" evidence="1">
    <location>
        <begin position="412"/>
        <end position="425"/>
    </location>
</feature>
<feature type="region of interest" description="Disordered" evidence="1">
    <location>
        <begin position="20"/>
        <end position="39"/>
    </location>
</feature>
<name>A0AAN6G151_9PEZI</name>
<sequence>MFLLNGTTVTSLVSNGWHGWNGTSRTGSPTPGTSSDHASQAQITAAPGFANYANEIFRTSCGWNETGCYATCQRHAEQCPSSWSRFSSLGIDYSYAQWETSTETWTVYTQETEVVDGYTYAIGTRTYHQTTERTISEKIWHSVAVSTIAPTPICEMPSFTCTQGSYCVPDGCTVQGGTVQLLYWPASKSTPGGNQTRSHAIPGVPRPTEVVTALYKNLTLTWPSVYIDFKTAFALDKCGQTVGDPHPGAIIPLDPKDLYTINADYDWIVATSTIRNTLVTTTFYMSKPMNYHDLTGLPPGSAYEEMPLCVPVGCPVITPSLYHPQLVLPTQIRALDPAWKTCGLDWQGLWDPPIALQPALVVDPVTTQAGSQQTVSASPASTVAPETPLPTSLQPGSSMPATTGPAAAVGSQGATLANDPSSSTQLSTSTIVVSEATGPASRVLSLLLSELPATDASTSSQLVSAIVSPLSTAAGSSPQSTASGGDPMSEGVSSLLTGQPSPTNAYQVFSQAKQSAASLLASPIDTGASSGAASSQNALSPTTSDDQGGIDPLSTSAGATISMSPAAAAPGGETVSFGSAVYPTQPYSAPSSDPQDPASIISPSSGPSAPAEAVFTLASETLTAIPIPPTNGNGQAGPAISVASQTIAVNSDPTVQSGHTLGAATNGIVVDGTLLPFSTPTPFSSPPASVLTLELTFGGTSAITASLLPQSEVQIGAQTLRPGSSALVTAGYTLSAVPSGIVEDGSTTLLFPTVPTQDPGNPALLPVNPEGQNAPQASSAGRAVDLWPVLASQSLTPNSPALVLSGRTFTAVSNGILEDGTLLGYPTTLPSSPLSATNADPNAETSRTATAGGSSPVFLPAIAFGSPTLAGPTPDGTSTSRSSTTTAAPPLGPPFAAKSSTTPSVSAAAAAGSRSGFLSMAISGWWAGVCVCASWVLGV</sequence>
<feature type="compositionally biased region" description="Low complexity" evidence="1">
    <location>
        <begin position="871"/>
        <end position="889"/>
    </location>
</feature>
<feature type="compositionally biased region" description="Low complexity" evidence="1">
    <location>
        <begin position="22"/>
        <end position="35"/>
    </location>
</feature>
<feature type="region of interest" description="Disordered" evidence="1">
    <location>
        <begin position="526"/>
        <end position="557"/>
    </location>
</feature>
<protein>
    <submittedName>
        <fullName evidence="2">Uncharacterized protein</fullName>
    </submittedName>
</protein>
<feature type="region of interest" description="Disordered" evidence="1">
    <location>
        <begin position="371"/>
        <end position="425"/>
    </location>
</feature>
<organism evidence="2 4">
    <name type="scientific">Friedmanniomyces endolithicus</name>
    <dbReference type="NCBI Taxonomy" id="329885"/>
    <lineage>
        <taxon>Eukaryota</taxon>
        <taxon>Fungi</taxon>
        <taxon>Dikarya</taxon>
        <taxon>Ascomycota</taxon>
        <taxon>Pezizomycotina</taxon>
        <taxon>Dothideomycetes</taxon>
        <taxon>Dothideomycetidae</taxon>
        <taxon>Mycosphaerellales</taxon>
        <taxon>Teratosphaeriaceae</taxon>
        <taxon>Friedmanniomyces</taxon>
    </lineage>
</organism>
<evidence type="ECO:0000256" key="1">
    <source>
        <dbReference type="SAM" id="MobiDB-lite"/>
    </source>
</evidence>
<dbReference type="Proteomes" id="UP001175353">
    <property type="component" value="Unassembled WGS sequence"/>
</dbReference>
<gene>
    <name evidence="2" type="ORF">LTR82_000169</name>
    <name evidence="3" type="ORF">LTR91_002793</name>
</gene>
<feature type="compositionally biased region" description="Polar residues" evidence="1">
    <location>
        <begin position="371"/>
        <end position="381"/>
    </location>
</feature>
<dbReference type="EMBL" id="JASUXU010000001">
    <property type="protein sequence ID" value="KAK0328241.1"/>
    <property type="molecule type" value="Genomic_DNA"/>
</dbReference>
<evidence type="ECO:0000313" key="4">
    <source>
        <dbReference type="Proteomes" id="UP001168146"/>
    </source>
</evidence>
<reference evidence="2" key="1">
    <citation type="submission" date="2021-12" db="EMBL/GenBank/DDBJ databases">
        <title>Black yeast isolated from Biological Soil Crust.</title>
        <authorList>
            <person name="Kurbessoian T."/>
        </authorList>
    </citation>
    <scope>NUCLEOTIDE SEQUENCE</scope>
    <source>
        <strain evidence="2">CCFEE 5208</strain>
    </source>
</reference>
<accession>A0AAN6G151</accession>
<feature type="region of interest" description="Disordered" evidence="1">
    <location>
        <begin position="869"/>
        <end position="900"/>
    </location>
</feature>
<feature type="compositionally biased region" description="Polar residues" evidence="1">
    <location>
        <begin position="833"/>
        <end position="853"/>
    </location>
</feature>
<reference evidence="3" key="2">
    <citation type="submission" date="2023-06" db="EMBL/GenBank/DDBJ databases">
        <title>Black Yeasts Isolated from many extreme environments.</title>
        <authorList>
            <person name="Coleine C."/>
            <person name="Stajich J.E."/>
            <person name="Selbmann L."/>
        </authorList>
    </citation>
    <scope>NUCLEOTIDE SEQUENCE</scope>
    <source>
        <strain evidence="3">CCFEE 5200</strain>
    </source>
</reference>
<proteinExistence type="predicted"/>
<dbReference type="Proteomes" id="UP001168146">
    <property type="component" value="Unassembled WGS sequence"/>
</dbReference>
<evidence type="ECO:0000313" key="3">
    <source>
        <dbReference type="EMBL" id="KAK1009653.1"/>
    </source>
</evidence>
<dbReference type="AlphaFoldDB" id="A0AAN6G151"/>
<evidence type="ECO:0000313" key="2">
    <source>
        <dbReference type="EMBL" id="KAK0328241.1"/>
    </source>
</evidence>
<evidence type="ECO:0000313" key="5">
    <source>
        <dbReference type="Proteomes" id="UP001175353"/>
    </source>
</evidence>
<keyword evidence="5" id="KW-1185">Reference proteome</keyword>
<feature type="region of interest" description="Disordered" evidence="1">
    <location>
        <begin position="833"/>
        <end position="854"/>
    </location>
</feature>
<feature type="compositionally biased region" description="Polar residues" evidence="1">
    <location>
        <begin position="389"/>
        <end position="401"/>
    </location>
</feature>
<feature type="compositionally biased region" description="Polar residues" evidence="1">
    <location>
        <begin position="536"/>
        <end position="546"/>
    </location>
</feature>
<comment type="caution">
    <text evidence="2">The sequence shown here is derived from an EMBL/GenBank/DDBJ whole genome shotgun (WGS) entry which is preliminary data.</text>
</comment>
<feature type="region of interest" description="Disordered" evidence="1">
    <location>
        <begin position="586"/>
        <end position="611"/>
    </location>
</feature>
<feature type="region of interest" description="Disordered" evidence="1">
    <location>
        <begin position="472"/>
        <end position="499"/>
    </location>
</feature>
<feature type="compositionally biased region" description="Low complexity" evidence="1">
    <location>
        <begin position="526"/>
        <end position="535"/>
    </location>
</feature>
<feature type="compositionally biased region" description="Polar residues" evidence="1">
    <location>
        <begin position="472"/>
        <end position="483"/>
    </location>
</feature>